<organism evidence="7 8">
    <name type="scientific">Rhodofomes roseus</name>
    <dbReference type="NCBI Taxonomy" id="34475"/>
    <lineage>
        <taxon>Eukaryota</taxon>
        <taxon>Fungi</taxon>
        <taxon>Dikarya</taxon>
        <taxon>Basidiomycota</taxon>
        <taxon>Agaricomycotina</taxon>
        <taxon>Agaricomycetes</taxon>
        <taxon>Polyporales</taxon>
        <taxon>Rhodofomes</taxon>
    </lineage>
</organism>
<evidence type="ECO:0000256" key="1">
    <source>
        <dbReference type="ARBA" id="ARBA00004173"/>
    </source>
</evidence>
<dbReference type="PANTHER" id="PTHR13126">
    <property type="entry name" value="CHAPERONE ATP11"/>
    <property type="match status" value="1"/>
</dbReference>
<keyword evidence="4" id="KW-0496">Mitochondrion</keyword>
<comment type="similarity">
    <text evidence="2">Belongs to the ATP11 family.</text>
</comment>
<comment type="caution">
    <text evidence="7">The sequence shown here is derived from an EMBL/GenBank/DDBJ whole genome shotgun (WGS) entry which is preliminary data.</text>
</comment>
<dbReference type="GO" id="GO:0033615">
    <property type="term" value="P:mitochondrial proton-transporting ATP synthase complex assembly"/>
    <property type="evidence" value="ECO:0007669"/>
    <property type="project" value="TreeGrafter"/>
</dbReference>
<dbReference type="InterPro" id="IPR010591">
    <property type="entry name" value="ATP11"/>
</dbReference>
<name>A0A4Y9Z6J1_9APHY</name>
<reference evidence="6 9" key="2">
    <citation type="journal article" date="2021" name="Environ. Microbiol.">
        <title>Gene family expansions and transcriptome signatures uncover fungal adaptations to wood decay.</title>
        <authorList>
            <person name="Hage H."/>
            <person name="Miyauchi S."/>
            <person name="Viragh M."/>
            <person name="Drula E."/>
            <person name="Min B."/>
            <person name="Chaduli D."/>
            <person name="Navarro D."/>
            <person name="Favel A."/>
            <person name="Norest M."/>
            <person name="Lesage-Meessen L."/>
            <person name="Balint B."/>
            <person name="Merenyi Z."/>
            <person name="de Eugenio L."/>
            <person name="Morin E."/>
            <person name="Martinez A.T."/>
            <person name="Baldrian P."/>
            <person name="Stursova M."/>
            <person name="Martinez M.J."/>
            <person name="Novotny C."/>
            <person name="Magnuson J.K."/>
            <person name="Spatafora J.W."/>
            <person name="Maurice S."/>
            <person name="Pangilinan J."/>
            <person name="Andreopoulos W."/>
            <person name="LaButti K."/>
            <person name="Hundley H."/>
            <person name="Na H."/>
            <person name="Kuo A."/>
            <person name="Barry K."/>
            <person name="Lipzen A."/>
            <person name="Henrissat B."/>
            <person name="Riley R."/>
            <person name="Ahrendt S."/>
            <person name="Nagy L.G."/>
            <person name="Grigoriev I.V."/>
            <person name="Martin F."/>
            <person name="Rosso M.N."/>
        </authorList>
    </citation>
    <scope>NUCLEOTIDE SEQUENCE [LARGE SCALE GENOMIC DNA]</scope>
    <source>
        <strain evidence="6 9">CIRM-BRFM 1785</strain>
    </source>
</reference>
<dbReference type="Proteomes" id="UP000814176">
    <property type="component" value="Unassembled WGS sequence"/>
</dbReference>
<gene>
    <name evidence="6" type="ORF">C8Q71DRAFT_809863</name>
    <name evidence="7" type="ORF">EVJ58_g32</name>
</gene>
<dbReference type="STRING" id="34475.A0A4Y9Z6J1"/>
<evidence type="ECO:0000256" key="3">
    <source>
        <dbReference type="ARBA" id="ARBA00022946"/>
    </source>
</evidence>
<comment type="subcellular location">
    <subcellularLocation>
        <location evidence="1">Mitochondrion</location>
    </subcellularLocation>
</comment>
<evidence type="ECO:0000256" key="2">
    <source>
        <dbReference type="ARBA" id="ARBA00009116"/>
    </source>
</evidence>
<proteinExistence type="inferred from homology"/>
<dbReference type="PANTHER" id="PTHR13126:SF0">
    <property type="entry name" value="ATP SYNTHASE MITOCHONDRIAL F1 COMPLEX ASSEMBLY FACTOR 1"/>
    <property type="match status" value="1"/>
</dbReference>
<dbReference type="Proteomes" id="UP000298390">
    <property type="component" value="Unassembled WGS sequence"/>
</dbReference>
<dbReference type="AlphaFoldDB" id="A0A4Y9Z6J1"/>
<evidence type="ECO:0000313" key="9">
    <source>
        <dbReference type="Proteomes" id="UP000814176"/>
    </source>
</evidence>
<evidence type="ECO:0000313" key="6">
    <source>
        <dbReference type="EMBL" id="KAH9836578.1"/>
    </source>
</evidence>
<keyword evidence="3" id="KW-0809">Transit peptide</keyword>
<feature type="compositionally biased region" description="Low complexity" evidence="5">
    <location>
        <begin position="92"/>
        <end position="111"/>
    </location>
</feature>
<evidence type="ECO:0000256" key="4">
    <source>
        <dbReference type="ARBA" id="ARBA00023128"/>
    </source>
</evidence>
<dbReference type="EMBL" id="SEKV01000001">
    <property type="protein sequence ID" value="TFY70094.1"/>
    <property type="molecule type" value="Genomic_DNA"/>
</dbReference>
<dbReference type="EMBL" id="JADCUA010000010">
    <property type="protein sequence ID" value="KAH9836578.1"/>
    <property type="molecule type" value="Genomic_DNA"/>
</dbReference>
<evidence type="ECO:0000256" key="5">
    <source>
        <dbReference type="SAM" id="MobiDB-lite"/>
    </source>
</evidence>
<keyword evidence="9" id="KW-1185">Reference proteome</keyword>
<evidence type="ECO:0000313" key="7">
    <source>
        <dbReference type="EMBL" id="TFY70094.1"/>
    </source>
</evidence>
<reference evidence="7 8" key="1">
    <citation type="submission" date="2019-01" db="EMBL/GenBank/DDBJ databases">
        <title>Genome sequencing of the rare red list fungi Fomitopsis rosea.</title>
        <authorList>
            <person name="Buettner E."/>
            <person name="Kellner H."/>
        </authorList>
    </citation>
    <scope>NUCLEOTIDE SEQUENCE [LARGE SCALE GENOMIC DNA]</scope>
    <source>
        <strain evidence="7 8">DSM 105464</strain>
    </source>
</reference>
<feature type="region of interest" description="Disordered" evidence="5">
    <location>
        <begin position="78"/>
        <end position="120"/>
    </location>
</feature>
<accession>A0A4Y9Z6J1</accession>
<dbReference type="RefSeq" id="XP_047778816.1">
    <property type="nucleotide sequence ID" value="XM_047926041.1"/>
</dbReference>
<dbReference type="OrthoDB" id="16535at2759"/>
<sequence>MLSSCRAALSASAVRRPLQRCNVRRTSPLLRQLSSEATRSADYGTKYAEKLQKRAEEQGKTVDALLLELREQEKEKRKQKLALEAQQQGSKPAGAAGTSPSVASSSTSPSPGRRDSSPIKPLDSIIRLDRLWKGPVNSEAISHLWNAYHSSRSGGTGRGFVSASIPVAAYNRMLDVATKYPKFVVPLRRPKPETEEPTEDKSAYELYFMEWGFHGSPPEPSAKLDPFAPPKPSANPQTSTVLFTPLQEYKLRQTFATPYLVITQYTDLAQSHGVVLMRGEITPSSTGAPAGASDGRYMLSQEDAHMLSVVIQKFYLWPSNENERTKLLRAFHETPAEFEWEKLLAHADFLMCRT</sequence>
<dbReference type="Pfam" id="PF06644">
    <property type="entry name" value="ATP11"/>
    <property type="match status" value="1"/>
</dbReference>
<dbReference type="GO" id="GO:0005739">
    <property type="term" value="C:mitochondrion"/>
    <property type="evidence" value="ECO:0007669"/>
    <property type="project" value="UniProtKB-SubCell"/>
</dbReference>
<protein>
    <submittedName>
        <fullName evidence="6">ATP11-domain-containing protein</fullName>
    </submittedName>
</protein>
<dbReference type="GeneID" id="72006773"/>
<evidence type="ECO:0000313" key="8">
    <source>
        <dbReference type="Proteomes" id="UP000298390"/>
    </source>
</evidence>